<keyword evidence="1" id="KW-0067">ATP-binding</keyword>
<keyword evidence="4" id="KW-1185">Reference proteome</keyword>
<dbReference type="GO" id="GO:0006281">
    <property type="term" value="P:DNA repair"/>
    <property type="evidence" value="ECO:0007669"/>
    <property type="project" value="UniProtKB-KW"/>
</dbReference>
<dbReference type="InterPro" id="IPR010285">
    <property type="entry name" value="DNA_helicase_pif1-like_DEAD"/>
</dbReference>
<comment type="cofactor">
    <cofactor evidence="1">
        <name>Mg(2+)</name>
        <dbReference type="ChEBI" id="CHEBI:18420"/>
    </cofactor>
</comment>
<dbReference type="Proteomes" id="UP000246991">
    <property type="component" value="Unassembled WGS sequence"/>
</dbReference>
<evidence type="ECO:0000256" key="1">
    <source>
        <dbReference type="RuleBase" id="RU363044"/>
    </source>
</evidence>
<dbReference type="OrthoDB" id="432234at2759"/>
<keyword evidence="1" id="KW-0233">DNA recombination</keyword>
<comment type="caution">
    <text evidence="3">The sequence shown here is derived from an EMBL/GenBank/DDBJ whole genome shotgun (WGS) entry which is preliminary data.</text>
</comment>
<keyword evidence="1" id="KW-0378">Hydrolase</keyword>
<keyword evidence="1" id="KW-0547">Nucleotide-binding</keyword>
<dbReference type="GO" id="GO:0006310">
    <property type="term" value="P:DNA recombination"/>
    <property type="evidence" value="ECO:0007669"/>
    <property type="project" value="UniProtKB-KW"/>
</dbReference>
<dbReference type="AlphaFoldDB" id="A0A317SRW0"/>
<keyword evidence="1" id="KW-0234">DNA repair</keyword>
<dbReference type="GO" id="GO:0000723">
    <property type="term" value="P:telomere maintenance"/>
    <property type="evidence" value="ECO:0007669"/>
    <property type="project" value="InterPro"/>
</dbReference>
<gene>
    <name evidence="3" type="ORF">C7212DRAFT_118532</name>
</gene>
<comment type="similarity">
    <text evidence="1">Belongs to the helicase family.</text>
</comment>
<dbReference type="STRING" id="42249.A0A317SRW0"/>
<name>A0A317SRW0_9PEZI</name>
<dbReference type="EMBL" id="PYWC01000034">
    <property type="protein sequence ID" value="PWW76327.1"/>
    <property type="molecule type" value="Genomic_DNA"/>
</dbReference>
<protein>
    <recommendedName>
        <fullName evidence="1">ATP-dependent DNA helicase</fullName>
        <ecNumber evidence="1">5.6.2.3</ecNumber>
    </recommendedName>
</protein>
<sequence>LDLRRQSICSINHGSLQPAVSPQTALITLDEATMEDKYAYHAVSRILSDIGQNSGSFSRITMTFLADFRKCLPVVPGSSQSQMVYFNFPGSNYWPQFHVLQLEENVHLIHT</sequence>
<keyword evidence="1" id="KW-0227">DNA damage</keyword>
<dbReference type="Pfam" id="PF05970">
    <property type="entry name" value="PIF1"/>
    <property type="match status" value="1"/>
</dbReference>
<proteinExistence type="inferred from homology"/>
<dbReference type="GO" id="GO:0043139">
    <property type="term" value="F:5'-3' DNA helicase activity"/>
    <property type="evidence" value="ECO:0007669"/>
    <property type="project" value="UniProtKB-EC"/>
</dbReference>
<dbReference type="EC" id="5.6.2.3" evidence="1"/>
<evidence type="ECO:0000313" key="4">
    <source>
        <dbReference type="Proteomes" id="UP000246991"/>
    </source>
</evidence>
<dbReference type="GO" id="GO:0016887">
    <property type="term" value="F:ATP hydrolysis activity"/>
    <property type="evidence" value="ECO:0007669"/>
    <property type="project" value="RHEA"/>
</dbReference>
<feature type="non-terminal residue" evidence="3">
    <location>
        <position position="111"/>
    </location>
</feature>
<comment type="catalytic activity">
    <reaction evidence="1">
        <text>ATP + H2O = ADP + phosphate + H(+)</text>
        <dbReference type="Rhea" id="RHEA:13065"/>
        <dbReference type="ChEBI" id="CHEBI:15377"/>
        <dbReference type="ChEBI" id="CHEBI:15378"/>
        <dbReference type="ChEBI" id="CHEBI:30616"/>
        <dbReference type="ChEBI" id="CHEBI:43474"/>
        <dbReference type="ChEBI" id="CHEBI:456216"/>
        <dbReference type="EC" id="5.6.2.3"/>
    </reaction>
</comment>
<evidence type="ECO:0000313" key="3">
    <source>
        <dbReference type="EMBL" id="PWW76327.1"/>
    </source>
</evidence>
<dbReference type="PANTHER" id="PTHR10492">
    <property type="match status" value="1"/>
</dbReference>
<organism evidence="3 4">
    <name type="scientific">Tuber magnatum</name>
    <name type="common">white Piedmont truffle</name>
    <dbReference type="NCBI Taxonomy" id="42249"/>
    <lineage>
        <taxon>Eukaryota</taxon>
        <taxon>Fungi</taxon>
        <taxon>Dikarya</taxon>
        <taxon>Ascomycota</taxon>
        <taxon>Pezizomycotina</taxon>
        <taxon>Pezizomycetes</taxon>
        <taxon>Pezizales</taxon>
        <taxon>Tuberaceae</taxon>
        <taxon>Tuber</taxon>
    </lineage>
</organism>
<keyword evidence="1" id="KW-0347">Helicase</keyword>
<evidence type="ECO:0000259" key="2">
    <source>
        <dbReference type="Pfam" id="PF05970"/>
    </source>
</evidence>
<accession>A0A317SRW0</accession>
<dbReference type="GO" id="GO:0005524">
    <property type="term" value="F:ATP binding"/>
    <property type="evidence" value="ECO:0007669"/>
    <property type="project" value="UniProtKB-KW"/>
</dbReference>
<feature type="non-terminal residue" evidence="3">
    <location>
        <position position="1"/>
    </location>
</feature>
<reference evidence="3 4" key="1">
    <citation type="submission" date="2018-03" db="EMBL/GenBank/DDBJ databases">
        <title>Genomes of Pezizomycetes fungi and the evolution of truffles.</title>
        <authorList>
            <person name="Murat C."/>
            <person name="Payen T."/>
            <person name="Noel B."/>
            <person name="Kuo A."/>
            <person name="Martin F.M."/>
        </authorList>
    </citation>
    <scope>NUCLEOTIDE SEQUENCE [LARGE SCALE GENOMIC DNA]</scope>
    <source>
        <strain evidence="3">091103-1</strain>
    </source>
</reference>
<feature type="domain" description="DNA helicase Pif1-like DEAD-box helicase" evidence="2">
    <location>
        <begin position="3"/>
        <end position="109"/>
    </location>
</feature>